<reference evidence="3" key="1">
    <citation type="journal article" date="2010" name="Nat. Biotechnol.">
        <title>Draft genome sequence of the oilseed species Ricinus communis.</title>
        <authorList>
            <person name="Chan A.P."/>
            <person name="Crabtree J."/>
            <person name="Zhao Q."/>
            <person name="Lorenzi H."/>
            <person name="Orvis J."/>
            <person name="Puiu D."/>
            <person name="Melake-Berhan A."/>
            <person name="Jones K.M."/>
            <person name="Redman J."/>
            <person name="Chen G."/>
            <person name="Cahoon E.B."/>
            <person name="Gedil M."/>
            <person name="Stanke M."/>
            <person name="Haas B.J."/>
            <person name="Wortman J.R."/>
            <person name="Fraser-Liggett C.M."/>
            <person name="Ravel J."/>
            <person name="Rabinowicz P.D."/>
        </authorList>
    </citation>
    <scope>NUCLEOTIDE SEQUENCE [LARGE SCALE GENOMIC DNA]</scope>
    <source>
        <strain evidence="3">cv. Hale</strain>
    </source>
</reference>
<organism evidence="2 3">
    <name type="scientific">Ricinus communis</name>
    <name type="common">Castor bean</name>
    <dbReference type="NCBI Taxonomy" id="3988"/>
    <lineage>
        <taxon>Eukaryota</taxon>
        <taxon>Viridiplantae</taxon>
        <taxon>Streptophyta</taxon>
        <taxon>Embryophyta</taxon>
        <taxon>Tracheophyta</taxon>
        <taxon>Spermatophyta</taxon>
        <taxon>Magnoliopsida</taxon>
        <taxon>eudicotyledons</taxon>
        <taxon>Gunneridae</taxon>
        <taxon>Pentapetalae</taxon>
        <taxon>rosids</taxon>
        <taxon>fabids</taxon>
        <taxon>Malpighiales</taxon>
        <taxon>Euphorbiaceae</taxon>
        <taxon>Acalyphoideae</taxon>
        <taxon>Acalypheae</taxon>
        <taxon>Ricinus</taxon>
    </lineage>
</organism>
<dbReference type="InParanoid" id="B9TP99"/>
<gene>
    <name evidence="2" type="ORF">RCOM_1982320</name>
</gene>
<feature type="non-terminal residue" evidence="2">
    <location>
        <position position="1"/>
    </location>
</feature>
<keyword evidence="3" id="KW-1185">Reference proteome</keyword>
<feature type="compositionally biased region" description="Gly residues" evidence="1">
    <location>
        <begin position="138"/>
        <end position="150"/>
    </location>
</feature>
<dbReference type="EMBL" id="EQ995099">
    <property type="protein sequence ID" value="EEF22314.1"/>
    <property type="molecule type" value="Genomic_DNA"/>
</dbReference>
<name>B9TP99_RICCO</name>
<evidence type="ECO:0000256" key="1">
    <source>
        <dbReference type="SAM" id="MobiDB-lite"/>
    </source>
</evidence>
<proteinExistence type="predicted"/>
<evidence type="ECO:0000313" key="2">
    <source>
        <dbReference type="EMBL" id="EEF22314.1"/>
    </source>
</evidence>
<dbReference type="AlphaFoldDB" id="B9TP99"/>
<sequence length="185" mass="19136">AQVPDAALPGAGRLELARIGLDGLQQVVEVLVGRIVAHGQRGRVEVHQRQRREVARGQLGQALVMHHRNLHRGDADGVAIRRGTGDGLVAHRTIAAGAIDHVDRLAQVLLQQGADDAGRGIGTAAGAPGHDQRDRTFGPGGKGRGGGQDGAGRACGQDGLEQGSAGQLHGLLRCHLRSLRAMGCG</sequence>
<accession>B9TP99</accession>
<dbReference type="Proteomes" id="UP000008311">
    <property type="component" value="Unassembled WGS sequence"/>
</dbReference>
<feature type="region of interest" description="Disordered" evidence="1">
    <location>
        <begin position="119"/>
        <end position="158"/>
    </location>
</feature>
<protein>
    <submittedName>
        <fullName evidence="2">Uncharacterized protein</fullName>
    </submittedName>
</protein>
<evidence type="ECO:0000313" key="3">
    <source>
        <dbReference type="Proteomes" id="UP000008311"/>
    </source>
</evidence>